<evidence type="ECO:0000313" key="3">
    <source>
        <dbReference type="Proteomes" id="UP001604336"/>
    </source>
</evidence>
<dbReference type="EMBL" id="JBFOLK010000879">
    <property type="protein sequence ID" value="KAL2453056.1"/>
    <property type="molecule type" value="Genomic_DNA"/>
</dbReference>
<accession>A0ABD1NR45</accession>
<proteinExistence type="predicted"/>
<dbReference type="Proteomes" id="UP001604336">
    <property type="component" value="Unassembled WGS sequence"/>
</dbReference>
<name>A0ABD1NR45_9LAMI</name>
<sequence length="194" mass="21503">MKTKGKDILKKPVPMRASSSELNQKRYCSGGEPSQPQDWTELPPPPQHGQGEIHMIVGGSQYLEGSRRQRCKLSRKAHNSYQVLPGTTANPDAEKFSFSEEDESHVLQPHSDALVITMLVSGVNIHQIVVDDGSFVNVLYLRTFKQMDIDARHVRPFPKPLQGFTGYYVNSKGHIALVVELGLPPATGESLQIS</sequence>
<dbReference type="PANTHER" id="PTHR33240:SF15">
    <property type="entry name" value="GAG-PRO-LIKE PROTEIN"/>
    <property type="match status" value="1"/>
</dbReference>
<evidence type="ECO:0000313" key="2">
    <source>
        <dbReference type="EMBL" id="KAL2453056.1"/>
    </source>
</evidence>
<dbReference type="AlphaFoldDB" id="A0ABD1NR45"/>
<feature type="region of interest" description="Disordered" evidence="1">
    <location>
        <begin position="1"/>
        <end position="50"/>
    </location>
</feature>
<feature type="compositionally biased region" description="Basic and acidic residues" evidence="1">
    <location>
        <begin position="1"/>
        <end position="10"/>
    </location>
</feature>
<comment type="caution">
    <text evidence="2">The sequence shown here is derived from an EMBL/GenBank/DDBJ whole genome shotgun (WGS) entry which is preliminary data.</text>
</comment>
<evidence type="ECO:0000256" key="1">
    <source>
        <dbReference type="SAM" id="MobiDB-lite"/>
    </source>
</evidence>
<protein>
    <submittedName>
        <fullName evidence="2">Uncharacterized protein</fullName>
    </submittedName>
</protein>
<gene>
    <name evidence="2" type="ORF">Adt_45793</name>
</gene>
<dbReference type="PANTHER" id="PTHR33240">
    <property type="entry name" value="OS08G0508500 PROTEIN"/>
    <property type="match status" value="1"/>
</dbReference>
<keyword evidence="3" id="KW-1185">Reference proteome</keyword>
<organism evidence="2 3">
    <name type="scientific">Abeliophyllum distichum</name>
    <dbReference type="NCBI Taxonomy" id="126358"/>
    <lineage>
        <taxon>Eukaryota</taxon>
        <taxon>Viridiplantae</taxon>
        <taxon>Streptophyta</taxon>
        <taxon>Embryophyta</taxon>
        <taxon>Tracheophyta</taxon>
        <taxon>Spermatophyta</taxon>
        <taxon>Magnoliopsida</taxon>
        <taxon>eudicotyledons</taxon>
        <taxon>Gunneridae</taxon>
        <taxon>Pentapetalae</taxon>
        <taxon>asterids</taxon>
        <taxon>lamiids</taxon>
        <taxon>Lamiales</taxon>
        <taxon>Oleaceae</taxon>
        <taxon>Forsythieae</taxon>
        <taxon>Abeliophyllum</taxon>
    </lineage>
</organism>
<reference evidence="3" key="1">
    <citation type="submission" date="2024-07" db="EMBL/GenBank/DDBJ databases">
        <title>Two chromosome-level genome assemblies of Korean endemic species Abeliophyllum distichum and Forsythia ovata (Oleaceae).</title>
        <authorList>
            <person name="Jang H."/>
        </authorList>
    </citation>
    <scope>NUCLEOTIDE SEQUENCE [LARGE SCALE GENOMIC DNA]</scope>
</reference>